<evidence type="ECO:0000313" key="6">
    <source>
        <dbReference type="EMBL" id="SPO35092.1"/>
    </source>
</evidence>
<dbReference type="Gene3D" id="2.40.70.10">
    <property type="entry name" value="Acid Proteases"/>
    <property type="match status" value="2"/>
</dbReference>
<dbReference type="EMBL" id="OOIP01000001">
    <property type="protein sequence ID" value="SPO35092.1"/>
    <property type="molecule type" value="Genomic_DNA"/>
</dbReference>
<dbReference type="AlphaFoldDB" id="A0A5C3ESS8"/>
<dbReference type="CDD" id="cd05471">
    <property type="entry name" value="pepsin_like"/>
    <property type="match status" value="1"/>
</dbReference>
<sequence length="467" mass="49218">MKASSSTLLVSSLLLAAASSTLAAPVSPSDRATPPSPHSHFLRRRAPIRSDPAKLVEWSKSHRDRLQRKYGLSGRRAAKSRREATSEPLTNLEYDSTWLADIDVGTPAKTYAVVLDTGSADFWLDKGSFDPAASSSFTNSTTAFDLTYGSGDVAGYLGKDTVTLAGATGNNVVLAVADDVSSDLADSNINGIMGMGFRALSSADADPFWRQMNFDTFSFYLERRTANSKSAKGDKADGGVFTLGGTNSTLYQGDIDYVPLIEQQYWMLKLEGLSTSGESVALGTTTRAAIDTGTTLIGGPDDVVRELYAQVPGSSELAESPGYYSYPCSTPINATISFGQRQYSIPDADFSAGSLSSSGDVCMGAVFGAGSTAKDNLQWIVGDAFLKNVYTVFTTADGQARVGFAALAPGLESTPESDMVVITSAPTTSSSSSSSSSNSGVKHVLPWARSSVAMAWIAVWVAMAMSM</sequence>
<dbReference type="PRINTS" id="PR00792">
    <property type="entry name" value="PEPSIN"/>
</dbReference>
<evidence type="ECO:0000259" key="5">
    <source>
        <dbReference type="PROSITE" id="PS51767"/>
    </source>
</evidence>
<evidence type="ECO:0000256" key="3">
    <source>
        <dbReference type="SAM" id="MobiDB-lite"/>
    </source>
</evidence>
<feature type="chain" id="PRO_5023100722" evidence="4">
    <location>
        <begin position="24"/>
        <end position="467"/>
    </location>
</feature>
<dbReference type="Pfam" id="PF00026">
    <property type="entry name" value="Asp"/>
    <property type="match status" value="1"/>
</dbReference>
<feature type="active site" evidence="2">
    <location>
        <position position="116"/>
    </location>
</feature>
<feature type="domain" description="Peptidase A1" evidence="5">
    <location>
        <begin position="98"/>
        <end position="405"/>
    </location>
</feature>
<evidence type="ECO:0000256" key="1">
    <source>
        <dbReference type="ARBA" id="ARBA00007447"/>
    </source>
</evidence>
<organism evidence="6 7">
    <name type="scientific">Pseudozyma flocculosa</name>
    <dbReference type="NCBI Taxonomy" id="84751"/>
    <lineage>
        <taxon>Eukaryota</taxon>
        <taxon>Fungi</taxon>
        <taxon>Dikarya</taxon>
        <taxon>Basidiomycota</taxon>
        <taxon>Ustilaginomycotina</taxon>
        <taxon>Ustilaginomycetes</taxon>
        <taxon>Ustilaginales</taxon>
        <taxon>Ustilaginaceae</taxon>
        <taxon>Pseudozyma</taxon>
    </lineage>
</organism>
<dbReference type="GO" id="GO:0004190">
    <property type="term" value="F:aspartic-type endopeptidase activity"/>
    <property type="evidence" value="ECO:0007669"/>
    <property type="project" value="InterPro"/>
</dbReference>
<name>A0A5C3ESS8_9BASI</name>
<dbReference type="PROSITE" id="PS51767">
    <property type="entry name" value="PEPTIDASE_A1"/>
    <property type="match status" value="1"/>
</dbReference>
<dbReference type="PANTHER" id="PTHR47966:SF57">
    <property type="entry name" value="PEPTIDASE A1 DOMAIN-CONTAINING PROTEIN"/>
    <property type="match status" value="1"/>
</dbReference>
<dbReference type="PANTHER" id="PTHR47966">
    <property type="entry name" value="BETA-SITE APP-CLEAVING ENZYME, ISOFORM A-RELATED"/>
    <property type="match status" value="1"/>
</dbReference>
<proteinExistence type="inferred from homology"/>
<keyword evidence="6" id="KW-0378">Hydrolase</keyword>
<feature type="signal peptide" evidence="4">
    <location>
        <begin position="1"/>
        <end position="23"/>
    </location>
</feature>
<protein>
    <submittedName>
        <fullName evidence="6">Related to aspartic protease</fullName>
    </submittedName>
</protein>
<dbReference type="InterPro" id="IPR001461">
    <property type="entry name" value="Aspartic_peptidase_A1"/>
</dbReference>
<keyword evidence="7" id="KW-1185">Reference proteome</keyword>
<comment type="similarity">
    <text evidence="1">Belongs to the peptidase A1 family.</text>
</comment>
<evidence type="ECO:0000313" key="7">
    <source>
        <dbReference type="Proteomes" id="UP000323386"/>
    </source>
</evidence>
<dbReference type="SUPFAM" id="SSF50630">
    <property type="entry name" value="Acid proteases"/>
    <property type="match status" value="1"/>
</dbReference>
<evidence type="ECO:0000256" key="4">
    <source>
        <dbReference type="SAM" id="SignalP"/>
    </source>
</evidence>
<dbReference type="Proteomes" id="UP000323386">
    <property type="component" value="Unassembled WGS sequence"/>
</dbReference>
<dbReference type="OrthoDB" id="771136at2759"/>
<feature type="region of interest" description="Disordered" evidence="3">
    <location>
        <begin position="24"/>
        <end position="46"/>
    </location>
</feature>
<keyword evidence="6" id="KW-0645">Protease</keyword>
<reference evidence="6 7" key="1">
    <citation type="submission" date="2018-03" db="EMBL/GenBank/DDBJ databases">
        <authorList>
            <person name="Guldener U."/>
        </authorList>
    </citation>
    <scope>NUCLEOTIDE SEQUENCE [LARGE SCALE GENOMIC DNA]</scope>
    <source>
        <strain evidence="6 7">DAOM196992</strain>
    </source>
</reference>
<dbReference type="GO" id="GO:0006508">
    <property type="term" value="P:proteolysis"/>
    <property type="evidence" value="ECO:0007669"/>
    <property type="project" value="UniProtKB-KW"/>
</dbReference>
<evidence type="ECO:0000256" key="2">
    <source>
        <dbReference type="PIRSR" id="PIRSR601461-1"/>
    </source>
</evidence>
<dbReference type="InterPro" id="IPR033121">
    <property type="entry name" value="PEPTIDASE_A1"/>
</dbReference>
<gene>
    <name evidence="6" type="ORF">PSFLO_00563</name>
</gene>
<feature type="active site" evidence="2">
    <location>
        <position position="291"/>
    </location>
</feature>
<dbReference type="InterPro" id="IPR021109">
    <property type="entry name" value="Peptidase_aspartic_dom_sf"/>
</dbReference>
<keyword evidence="4" id="KW-0732">Signal</keyword>
<accession>A0A5C3ESS8</accession>
<dbReference type="InterPro" id="IPR034164">
    <property type="entry name" value="Pepsin-like_dom"/>
</dbReference>